<dbReference type="Proteomes" id="UP000324176">
    <property type="component" value="Unassembled WGS sequence"/>
</dbReference>
<dbReference type="AlphaFoldDB" id="A0A1I4L0Y0"/>
<evidence type="ECO:0000313" key="6">
    <source>
        <dbReference type="Proteomes" id="UP000183454"/>
    </source>
</evidence>
<sequence length="30" mass="3306">MAIESIIGLAVFAAIMLLVAWYADKHRSSK</sequence>
<reference evidence="3 6" key="1">
    <citation type="submission" date="2016-10" db="EMBL/GenBank/DDBJ databases">
        <authorList>
            <person name="de Groot N.N."/>
        </authorList>
    </citation>
    <scope>NUCLEOTIDE SEQUENCE [LARGE SCALE GENOMIC DNA]</scope>
    <source>
        <strain evidence="2 6">Nm110</strain>
        <strain evidence="3">Nm44</strain>
    </source>
</reference>
<gene>
    <name evidence="4" type="ORF">BCL69_100563</name>
    <name evidence="3" type="ORF">SAMN05421863_1005103</name>
    <name evidence="2" type="ORF">SAMN05421882_100483</name>
</gene>
<keyword evidence="1" id="KW-0812">Transmembrane</keyword>
<dbReference type="EMBL" id="FOUB01000005">
    <property type="protein sequence ID" value="SFL84675.1"/>
    <property type="molecule type" value="Genomic_DNA"/>
</dbReference>
<dbReference type="EMBL" id="VNHT01000005">
    <property type="protein sequence ID" value="TYP92864.1"/>
    <property type="molecule type" value="Genomic_DNA"/>
</dbReference>
<dbReference type="Proteomes" id="UP000183287">
    <property type="component" value="Unassembled WGS sequence"/>
</dbReference>
<keyword evidence="1" id="KW-1133">Transmembrane helix</keyword>
<evidence type="ECO:0000313" key="5">
    <source>
        <dbReference type="Proteomes" id="UP000183287"/>
    </source>
</evidence>
<name>A0A1I4L0Y0_9PROT</name>
<accession>A0A1I4L0Y0</accession>
<organism evidence="3 5">
    <name type="scientific">Nitrosomonas communis</name>
    <dbReference type="NCBI Taxonomy" id="44574"/>
    <lineage>
        <taxon>Bacteria</taxon>
        <taxon>Pseudomonadati</taxon>
        <taxon>Pseudomonadota</taxon>
        <taxon>Betaproteobacteria</taxon>
        <taxon>Nitrosomonadales</taxon>
        <taxon>Nitrosomonadaceae</taxon>
        <taxon>Nitrosomonas</taxon>
    </lineage>
</organism>
<protein>
    <submittedName>
        <fullName evidence="3">Uncharacterized protein</fullName>
    </submittedName>
</protein>
<keyword evidence="1" id="KW-0472">Membrane</keyword>
<reference evidence="5" key="2">
    <citation type="submission" date="2016-10" db="EMBL/GenBank/DDBJ databases">
        <authorList>
            <person name="Varghese N."/>
            <person name="Submissions S."/>
        </authorList>
    </citation>
    <scope>NUCLEOTIDE SEQUENCE [LARGE SCALE GENOMIC DNA]</scope>
    <source>
        <strain evidence="5">Nm44</strain>
    </source>
</reference>
<dbReference type="Proteomes" id="UP000183454">
    <property type="component" value="Unassembled WGS sequence"/>
</dbReference>
<evidence type="ECO:0000313" key="3">
    <source>
        <dbReference type="EMBL" id="SFL84675.1"/>
    </source>
</evidence>
<reference evidence="4 7" key="3">
    <citation type="submission" date="2019-07" db="EMBL/GenBank/DDBJ databases">
        <title>Active sludge and wastewater microbial communities from Klosterneuburg, Austria.</title>
        <authorList>
            <person name="Wagner M."/>
        </authorList>
    </citation>
    <scope>NUCLEOTIDE SEQUENCE [LARGE SCALE GENOMIC DNA]</scope>
    <source>
        <strain evidence="4 7">Nm2</strain>
    </source>
</reference>
<dbReference type="EMBL" id="FNNH01000004">
    <property type="protein sequence ID" value="SDW17391.1"/>
    <property type="molecule type" value="Genomic_DNA"/>
</dbReference>
<evidence type="ECO:0000313" key="7">
    <source>
        <dbReference type="Proteomes" id="UP000324176"/>
    </source>
</evidence>
<evidence type="ECO:0000313" key="4">
    <source>
        <dbReference type="EMBL" id="TYP92864.1"/>
    </source>
</evidence>
<evidence type="ECO:0000313" key="2">
    <source>
        <dbReference type="EMBL" id="SDW17391.1"/>
    </source>
</evidence>
<evidence type="ECO:0000256" key="1">
    <source>
        <dbReference type="SAM" id="Phobius"/>
    </source>
</evidence>
<keyword evidence="5" id="KW-1185">Reference proteome</keyword>
<proteinExistence type="predicted"/>
<feature type="transmembrane region" description="Helical" evidence="1">
    <location>
        <begin position="6"/>
        <end position="23"/>
    </location>
</feature>